<evidence type="ECO:0000313" key="18">
    <source>
        <dbReference type="EMBL" id="MEQ2443032.1"/>
    </source>
</evidence>
<sequence length="172" mass="18372">MLILVSGGSGSGKSAFAEDLIVSSGLETKIYVATMQVWDAEGQARVDRHRAMRAGKGFATLECPANLEGADVPAGCALLLEDLTNLAANEWFGGDRSGAETRVLAGLSRLKDRTALTVVVANELFSDGIQYDKETADYLSCLARLNRAAAEMADRVYEVVCGIPVRWKGEGE</sequence>
<dbReference type="EC" id="2.7.7.62" evidence="9"/>
<evidence type="ECO:0000256" key="8">
    <source>
        <dbReference type="ARBA" id="ARBA00012016"/>
    </source>
</evidence>
<comment type="catalytic activity">
    <reaction evidence="1">
        <text>adenosylcob(III)inamide + ATP = adenosylcob(III)inamide phosphate + ADP + H(+)</text>
        <dbReference type="Rhea" id="RHEA:15769"/>
        <dbReference type="ChEBI" id="CHEBI:2480"/>
        <dbReference type="ChEBI" id="CHEBI:15378"/>
        <dbReference type="ChEBI" id="CHEBI:30616"/>
        <dbReference type="ChEBI" id="CHEBI:58502"/>
        <dbReference type="ChEBI" id="CHEBI:456216"/>
        <dbReference type="EC" id="2.7.1.156"/>
    </reaction>
</comment>
<keyword evidence="11" id="KW-0808">Transferase</keyword>
<evidence type="ECO:0000313" key="19">
    <source>
        <dbReference type="Proteomes" id="UP001464378"/>
    </source>
</evidence>
<proteinExistence type="inferred from homology"/>
<dbReference type="EC" id="2.7.1.156" evidence="8"/>
<evidence type="ECO:0000256" key="12">
    <source>
        <dbReference type="ARBA" id="ARBA00022741"/>
    </source>
</evidence>
<comment type="pathway">
    <text evidence="5">Cofactor biosynthesis; adenosylcobalamin biosynthesis; adenosylcobalamin from cob(II)yrinate a,c-diamide: step 6/7.</text>
</comment>
<evidence type="ECO:0000256" key="6">
    <source>
        <dbReference type="ARBA" id="ARBA00005159"/>
    </source>
</evidence>
<gene>
    <name evidence="18" type="ORF">WMO64_06080</name>
</gene>
<evidence type="ECO:0000256" key="7">
    <source>
        <dbReference type="ARBA" id="ARBA00007490"/>
    </source>
</evidence>
<comment type="function">
    <text evidence="4">Catalyzes ATP-dependent phosphorylation of adenosylcobinamide and addition of GMP to adenosylcobinamide phosphate.</text>
</comment>
<evidence type="ECO:0000256" key="15">
    <source>
        <dbReference type="ARBA" id="ARBA00023134"/>
    </source>
</evidence>
<keyword evidence="19" id="KW-1185">Reference proteome</keyword>
<evidence type="ECO:0000256" key="17">
    <source>
        <dbReference type="ARBA" id="ARBA00030571"/>
    </source>
</evidence>
<keyword evidence="13 18" id="KW-0418">Kinase</keyword>
<comment type="pathway">
    <text evidence="6">Cofactor biosynthesis; adenosylcobalamin biosynthesis; adenosylcobalamin from cob(II)yrinate a,c-diamide: step 5/7.</text>
</comment>
<keyword evidence="18" id="KW-0548">Nucleotidyltransferase</keyword>
<evidence type="ECO:0000256" key="1">
    <source>
        <dbReference type="ARBA" id="ARBA00000312"/>
    </source>
</evidence>
<dbReference type="PANTHER" id="PTHR34848">
    <property type="match status" value="1"/>
</dbReference>
<dbReference type="SUPFAM" id="SSF52540">
    <property type="entry name" value="P-loop containing nucleoside triphosphate hydrolases"/>
    <property type="match status" value="1"/>
</dbReference>
<evidence type="ECO:0000256" key="14">
    <source>
        <dbReference type="ARBA" id="ARBA00022840"/>
    </source>
</evidence>
<keyword evidence="15" id="KW-0342">GTP-binding</keyword>
<comment type="caution">
    <text evidence="18">The sequence shown here is derived from an EMBL/GenBank/DDBJ whole genome shotgun (WGS) entry which is preliminary data.</text>
</comment>
<dbReference type="Proteomes" id="UP001464378">
    <property type="component" value="Unassembled WGS sequence"/>
</dbReference>
<keyword evidence="12" id="KW-0547">Nucleotide-binding</keyword>
<dbReference type="GO" id="GO:0016301">
    <property type="term" value="F:kinase activity"/>
    <property type="evidence" value="ECO:0007669"/>
    <property type="project" value="UniProtKB-KW"/>
</dbReference>
<comment type="similarity">
    <text evidence="7">Belongs to the CobU/CobP family.</text>
</comment>
<comment type="catalytic activity">
    <reaction evidence="3">
        <text>adenosylcob(III)inamide + GTP = adenosylcob(III)inamide phosphate + GDP + H(+)</text>
        <dbReference type="Rhea" id="RHEA:15765"/>
        <dbReference type="ChEBI" id="CHEBI:2480"/>
        <dbReference type="ChEBI" id="CHEBI:15378"/>
        <dbReference type="ChEBI" id="CHEBI:37565"/>
        <dbReference type="ChEBI" id="CHEBI:58189"/>
        <dbReference type="ChEBI" id="CHEBI:58502"/>
        <dbReference type="EC" id="2.7.1.156"/>
    </reaction>
</comment>
<evidence type="ECO:0000256" key="9">
    <source>
        <dbReference type="ARBA" id="ARBA00012523"/>
    </source>
</evidence>
<dbReference type="PANTHER" id="PTHR34848:SF1">
    <property type="entry name" value="BIFUNCTIONAL ADENOSYLCOBALAMIN BIOSYNTHESIS PROTEIN COBU"/>
    <property type="match status" value="1"/>
</dbReference>
<evidence type="ECO:0000256" key="2">
    <source>
        <dbReference type="ARBA" id="ARBA00000711"/>
    </source>
</evidence>
<reference evidence="18 19" key="1">
    <citation type="submission" date="2024-03" db="EMBL/GenBank/DDBJ databases">
        <title>Human intestinal bacterial collection.</title>
        <authorList>
            <person name="Pauvert C."/>
            <person name="Hitch T.C.A."/>
            <person name="Clavel T."/>
        </authorList>
    </citation>
    <scope>NUCLEOTIDE SEQUENCE [LARGE SCALE GENOMIC DNA]</scope>
    <source>
        <strain evidence="18 19">CLA-AP-H29</strain>
    </source>
</reference>
<protein>
    <recommendedName>
        <fullName evidence="16">Adenosylcobinamide kinase</fullName>
        <ecNumber evidence="8">2.7.1.156</ecNumber>
        <ecNumber evidence="9">2.7.7.62</ecNumber>
    </recommendedName>
    <alternativeName>
        <fullName evidence="17">Adenosylcobinamide-phosphate guanylyltransferase</fullName>
    </alternativeName>
</protein>
<evidence type="ECO:0000256" key="11">
    <source>
        <dbReference type="ARBA" id="ARBA00022679"/>
    </source>
</evidence>
<accession>A0ABV1E6V1</accession>
<dbReference type="Pfam" id="PF02283">
    <property type="entry name" value="CobU"/>
    <property type="match status" value="1"/>
</dbReference>
<keyword evidence="14" id="KW-0067">ATP-binding</keyword>
<evidence type="ECO:0000256" key="5">
    <source>
        <dbReference type="ARBA" id="ARBA00004692"/>
    </source>
</evidence>
<evidence type="ECO:0000256" key="13">
    <source>
        <dbReference type="ARBA" id="ARBA00022777"/>
    </source>
</evidence>
<organism evidence="18 19">
    <name type="scientific">Pseudoflavonifractor intestinihominis</name>
    <dbReference type="NCBI Taxonomy" id="3133171"/>
    <lineage>
        <taxon>Bacteria</taxon>
        <taxon>Bacillati</taxon>
        <taxon>Bacillota</taxon>
        <taxon>Clostridia</taxon>
        <taxon>Eubacteriales</taxon>
        <taxon>Oscillospiraceae</taxon>
        <taxon>Pseudoflavonifractor</taxon>
    </lineage>
</organism>
<comment type="catalytic activity">
    <reaction evidence="2">
        <text>adenosylcob(III)inamide phosphate + GTP + H(+) = adenosylcob(III)inamide-GDP + diphosphate</text>
        <dbReference type="Rhea" id="RHEA:22712"/>
        <dbReference type="ChEBI" id="CHEBI:15378"/>
        <dbReference type="ChEBI" id="CHEBI:33019"/>
        <dbReference type="ChEBI" id="CHEBI:37565"/>
        <dbReference type="ChEBI" id="CHEBI:58502"/>
        <dbReference type="ChEBI" id="CHEBI:60487"/>
        <dbReference type="EC" id="2.7.7.62"/>
    </reaction>
</comment>
<dbReference type="RefSeq" id="WP_294517650.1">
    <property type="nucleotide sequence ID" value="NZ_JBBMFK010000007.1"/>
</dbReference>
<dbReference type="PIRSF" id="PIRSF006135">
    <property type="entry name" value="CobU"/>
    <property type="match status" value="1"/>
</dbReference>
<keyword evidence="10" id="KW-0169">Cobalamin biosynthesis</keyword>
<name>A0ABV1E6V1_9FIRM</name>
<dbReference type="InterPro" id="IPR003203">
    <property type="entry name" value="CobU/CobP"/>
</dbReference>
<dbReference type="GO" id="GO:0016779">
    <property type="term" value="F:nucleotidyltransferase activity"/>
    <property type="evidence" value="ECO:0007669"/>
    <property type="project" value="UniProtKB-KW"/>
</dbReference>
<dbReference type="InterPro" id="IPR027417">
    <property type="entry name" value="P-loop_NTPase"/>
</dbReference>
<evidence type="ECO:0000256" key="16">
    <source>
        <dbReference type="ARBA" id="ARBA00029570"/>
    </source>
</evidence>
<dbReference type="EMBL" id="JBBMFK010000007">
    <property type="protein sequence ID" value="MEQ2443032.1"/>
    <property type="molecule type" value="Genomic_DNA"/>
</dbReference>
<evidence type="ECO:0000256" key="10">
    <source>
        <dbReference type="ARBA" id="ARBA00022573"/>
    </source>
</evidence>
<evidence type="ECO:0000256" key="3">
    <source>
        <dbReference type="ARBA" id="ARBA00001522"/>
    </source>
</evidence>
<evidence type="ECO:0000256" key="4">
    <source>
        <dbReference type="ARBA" id="ARBA00003889"/>
    </source>
</evidence>
<dbReference type="Gene3D" id="3.40.50.300">
    <property type="entry name" value="P-loop containing nucleotide triphosphate hydrolases"/>
    <property type="match status" value="1"/>
</dbReference>